<name>A0A226DSP6_FOLCA</name>
<organism evidence="2 3">
    <name type="scientific">Folsomia candida</name>
    <name type="common">Springtail</name>
    <dbReference type="NCBI Taxonomy" id="158441"/>
    <lineage>
        <taxon>Eukaryota</taxon>
        <taxon>Metazoa</taxon>
        <taxon>Ecdysozoa</taxon>
        <taxon>Arthropoda</taxon>
        <taxon>Hexapoda</taxon>
        <taxon>Collembola</taxon>
        <taxon>Entomobryomorpha</taxon>
        <taxon>Isotomoidea</taxon>
        <taxon>Isotomidae</taxon>
        <taxon>Proisotominae</taxon>
        <taxon>Folsomia</taxon>
    </lineage>
</organism>
<reference evidence="2 3" key="1">
    <citation type="submission" date="2015-12" db="EMBL/GenBank/DDBJ databases">
        <title>The genome of Folsomia candida.</title>
        <authorList>
            <person name="Faddeeva A."/>
            <person name="Derks M.F."/>
            <person name="Anvar Y."/>
            <person name="Smit S."/>
            <person name="Van Straalen N."/>
            <person name="Roelofs D."/>
        </authorList>
    </citation>
    <scope>NUCLEOTIDE SEQUENCE [LARGE SCALE GENOMIC DNA]</scope>
    <source>
        <strain evidence="2 3">VU population</strain>
        <tissue evidence="2">Whole body</tissue>
    </source>
</reference>
<feature type="coiled-coil region" evidence="1">
    <location>
        <begin position="136"/>
        <end position="193"/>
    </location>
</feature>
<accession>A0A226DSP6</accession>
<protein>
    <submittedName>
        <fullName evidence="2">Myosin heavy chain, skeletal muscle, adult</fullName>
    </submittedName>
</protein>
<dbReference type="AlphaFoldDB" id="A0A226DSP6"/>
<evidence type="ECO:0000256" key="1">
    <source>
        <dbReference type="SAM" id="Coils"/>
    </source>
</evidence>
<gene>
    <name evidence="2" type="ORF">Fcan01_17436</name>
</gene>
<comment type="caution">
    <text evidence="2">The sequence shown here is derived from an EMBL/GenBank/DDBJ whole genome shotgun (WGS) entry which is preliminary data.</text>
</comment>
<proteinExistence type="predicted"/>
<dbReference type="EMBL" id="LNIX01000012">
    <property type="protein sequence ID" value="OXA47854.1"/>
    <property type="molecule type" value="Genomic_DNA"/>
</dbReference>
<evidence type="ECO:0000313" key="2">
    <source>
        <dbReference type="EMBL" id="OXA47854.1"/>
    </source>
</evidence>
<keyword evidence="3" id="KW-1185">Reference proteome</keyword>
<dbReference type="Gene3D" id="1.10.287.1490">
    <property type="match status" value="1"/>
</dbReference>
<keyword evidence="1" id="KW-0175">Coiled coil</keyword>
<dbReference type="OrthoDB" id="4159526at2759"/>
<sequence>MGGVATFYLNAIASALFSISANNVLQFGSKEADYHEPGRTWSMCGRENLPLNNSYCDEFDVKMNLALAQLSWAIDAMKNNLEGQNWMSTSLNGTPNWETIRPRNFAPKFKREILEKHQKGVEVFGKMVGGFNPPDPDEVQKEIDDLKEEIVDLQTKLAQIDVNGDIDKVESQMAVVQEEIAQLTTKMDSLMQEAQDTFKDQIETLVTSLSAISTAAYTLKITVANLEKDLEDYKIINIMHEIVRGPDSGTAYLFEKGSFKGSMTTVLSSLVSLSYVEVLNDNEFILKIFKFLSLLEDKYKLDGCKHLYYIIVLSNHFYNKPQPFLVAHMLTSLLQSDDPNVANGASNFLNSVVSPIVKFIASDKNANNEPLCHAQYINNVIAPCTVVAAGDGFAFDDSHVIGNSAFQFGSNYDDGLMIGDDCAVATGFMEVPHAVMKESAHFCFSLQPGARLNRRVIYDADFDPSDFVRSRWKYADQSPCLGCRSAKCYLILYPQALANDEMTYWSLFGGGVACESV</sequence>
<evidence type="ECO:0000313" key="3">
    <source>
        <dbReference type="Proteomes" id="UP000198287"/>
    </source>
</evidence>
<dbReference type="Proteomes" id="UP000198287">
    <property type="component" value="Unassembled WGS sequence"/>
</dbReference>